<evidence type="ECO:0000256" key="1">
    <source>
        <dbReference type="ARBA" id="ARBA00022553"/>
    </source>
</evidence>
<dbReference type="Pfam" id="PF00072">
    <property type="entry name" value="Response_reg"/>
    <property type="match status" value="1"/>
</dbReference>
<accession>A0ABS2DC17</accession>
<feature type="modified residue" description="4-aspartylphosphate" evidence="2">
    <location>
        <position position="59"/>
    </location>
</feature>
<reference evidence="4 5" key="1">
    <citation type="submission" date="2020-12" db="EMBL/GenBank/DDBJ databases">
        <title>Sphingomonas sp.</title>
        <authorList>
            <person name="Kim M.K."/>
        </authorList>
    </citation>
    <scope>NUCLEOTIDE SEQUENCE [LARGE SCALE GENOMIC DNA]</scope>
    <source>
        <strain evidence="4 5">BT552</strain>
    </source>
</reference>
<proteinExistence type="predicted"/>
<dbReference type="SMART" id="SM00448">
    <property type="entry name" value="REC"/>
    <property type="match status" value="1"/>
</dbReference>
<evidence type="ECO:0000256" key="2">
    <source>
        <dbReference type="PROSITE-ProRule" id="PRU00169"/>
    </source>
</evidence>
<dbReference type="PANTHER" id="PTHR44591">
    <property type="entry name" value="STRESS RESPONSE REGULATOR PROTEIN 1"/>
    <property type="match status" value="1"/>
</dbReference>
<dbReference type="Gene3D" id="3.40.50.2300">
    <property type="match status" value="1"/>
</dbReference>
<evidence type="ECO:0000313" key="4">
    <source>
        <dbReference type="EMBL" id="MBM6577591.1"/>
    </source>
</evidence>
<dbReference type="InterPro" id="IPR050595">
    <property type="entry name" value="Bact_response_regulator"/>
</dbReference>
<sequence length="123" mass="13535">MTGVEARPIVLVVEDEPLLRLFAMDMIEEAGFEVLDARNTAEALTMMETCAGIRVVFTDVDMPGGADGIALATSIRRQWPKIAIVITSGKPWPIGIRLPEDAVFFSKPYRQDRVIATIRDMAG</sequence>
<feature type="domain" description="Response regulatory" evidence="3">
    <location>
        <begin position="9"/>
        <end position="122"/>
    </location>
</feature>
<dbReference type="InterPro" id="IPR011006">
    <property type="entry name" value="CheY-like_superfamily"/>
</dbReference>
<dbReference type="RefSeq" id="WP_204199694.1">
    <property type="nucleotide sequence ID" value="NZ_JAFEMC010000004.1"/>
</dbReference>
<evidence type="ECO:0000313" key="5">
    <source>
        <dbReference type="Proteomes" id="UP000763641"/>
    </source>
</evidence>
<comment type="caution">
    <text evidence="4">The sequence shown here is derived from an EMBL/GenBank/DDBJ whole genome shotgun (WGS) entry which is preliminary data.</text>
</comment>
<dbReference type="PANTHER" id="PTHR44591:SF3">
    <property type="entry name" value="RESPONSE REGULATORY DOMAIN-CONTAINING PROTEIN"/>
    <property type="match status" value="1"/>
</dbReference>
<protein>
    <submittedName>
        <fullName evidence="4">Response regulator</fullName>
    </submittedName>
</protein>
<keyword evidence="1 2" id="KW-0597">Phosphoprotein</keyword>
<gene>
    <name evidence="4" type="ORF">ILT43_14510</name>
</gene>
<dbReference type="InterPro" id="IPR001789">
    <property type="entry name" value="Sig_transdc_resp-reg_receiver"/>
</dbReference>
<organism evidence="4 5">
    <name type="scientific">Sphingomonas longa</name>
    <dbReference type="NCBI Taxonomy" id="2778730"/>
    <lineage>
        <taxon>Bacteria</taxon>
        <taxon>Pseudomonadati</taxon>
        <taxon>Pseudomonadota</taxon>
        <taxon>Alphaproteobacteria</taxon>
        <taxon>Sphingomonadales</taxon>
        <taxon>Sphingomonadaceae</taxon>
        <taxon>Sphingomonas</taxon>
    </lineage>
</organism>
<dbReference type="Proteomes" id="UP000763641">
    <property type="component" value="Unassembled WGS sequence"/>
</dbReference>
<dbReference type="SUPFAM" id="SSF52172">
    <property type="entry name" value="CheY-like"/>
    <property type="match status" value="1"/>
</dbReference>
<dbReference type="PROSITE" id="PS50110">
    <property type="entry name" value="RESPONSE_REGULATORY"/>
    <property type="match status" value="1"/>
</dbReference>
<keyword evidence="5" id="KW-1185">Reference proteome</keyword>
<name>A0ABS2DC17_9SPHN</name>
<dbReference type="EMBL" id="JAFEMC010000004">
    <property type="protein sequence ID" value="MBM6577591.1"/>
    <property type="molecule type" value="Genomic_DNA"/>
</dbReference>
<evidence type="ECO:0000259" key="3">
    <source>
        <dbReference type="PROSITE" id="PS50110"/>
    </source>
</evidence>